<protein>
    <recommendedName>
        <fullName evidence="4">Formin GTPase-binding domain-containing protein</fullName>
    </recommendedName>
</protein>
<evidence type="ECO:0000256" key="1">
    <source>
        <dbReference type="ARBA" id="ARBA00022581"/>
    </source>
</evidence>
<keyword evidence="3" id="KW-1133">Transmembrane helix</keyword>
<dbReference type="EMBL" id="JAPDRL010000120">
    <property type="protein sequence ID" value="KAJ9656640.1"/>
    <property type="molecule type" value="Genomic_DNA"/>
</dbReference>
<dbReference type="Gene3D" id="1.25.10.10">
    <property type="entry name" value="Leucine-rich Repeat Variant"/>
    <property type="match status" value="1"/>
</dbReference>
<keyword evidence="3" id="KW-0472">Membrane</keyword>
<feature type="compositionally biased region" description="Polar residues" evidence="2">
    <location>
        <begin position="452"/>
        <end position="464"/>
    </location>
</feature>
<dbReference type="Proteomes" id="UP001172684">
    <property type="component" value="Unassembled WGS sequence"/>
</dbReference>
<comment type="caution">
    <text evidence="5">The sequence shown here is derived from an EMBL/GenBank/DDBJ whole genome shotgun (WGS) entry which is preliminary data.</text>
</comment>
<dbReference type="SMART" id="SM01140">
    <property type="entry name" value="Drf_GBD"/>
    <property type="match status" value="1"/>
</dbReference>
<feature type="region of interest" description="Disordered" evidence="2">
    <location>
        <begin position="1"/>
        <end position="200"/>
    </location>
</feature>
<dbReference type="SUPFAM" id="SSF48371">
    <property type="entry name" value="ARM repeat"/>
    <property type="match status" value="1"/>
</dbReference>
<feature type="compositionally biased region" description="Low complexity" evidence="2">
    <location>
        <begin position="156"/>
        <end position="171"/>
    </location>
</feature>
<organism evidence="5 6">
    <name type="scientific">Coniosporium apollinis</name>
    <dbReference type="NCBI Taxonomy" id="61459"/>
    <lineage>
        <taxon>Eukaryota</taxon>
        <taxon>Fungi</taxon>
        <taxon>Dikarya</taxon>
        <taxon>Ascomycota</taxon>
        <taxon>Pezizomycotina</taxon>
        <taxon>Dothideomycetes</taxon>
        <taxon>Dothideomycetes incertae sedis</taxon>
        <taxon>Coniosporium</taxon>
    </lineage>
</organism>
<dbReference type="Pfam" id="PF06371">
    <property type="entry name" value="Drf_GBD"/>
    <property type="match status" value="1"/>
</dbReference>
<feature type="domain" description="Formin GTPase-binding" evidence="4">
    <location>
        <begin position="366"/>
        <end position="662"/>
    </location>
</feature>
<feature type="compositionally biased region" description="Basic and acidic residues" evidence="2">
    <location>
        <begin position="96"/>
        <end position="106"/>
    </location>
</feature>
<feature type="compositionally biased region" description="Basic and acidic residues" evidence="2">
    <location>
        <begin position="296"/>
        <end position="312"/>
    </location>
</feature>
<dbReference type="PANTHER" id="PTHR13037">
    <property type="entry name" value="FORMIN"/>
    <property type="match status" value="1"/>
</dbReference>
<feature type="compositionally biased region" description="Basic and acidic residues" evidence="2">
    <location>
        <begin position="121"/>
        <end position="146"/>
    </location>
</feature>
<feature type="compositionally biased region" description="Basic and acidic residues" evidence="2">
    <location>
        <begin position="485"/>
        <end position="500"/>
    </location>
</feature>
<dbReference type="InterPro" id="IPR010473">
    <property type="entry name" value="GTPase-bd"/>
</dbReference>
<accession>A0ABQ9NGI1</accession>
<feature type="compositionally biased region" description="Low complexity" evidence="2">
    <location>
        <begin position="738"/>
        <end position="759"/>
    </location>
</feature>
<evidence type="ECO:0000256" key="2">
    <source>
        <dbReference type="SAM" id="MobiDB-lite"/>
    </source>
</evidence>
<feature type="transmembrane region" description="Helical" evidence="3">
    <location>
        <begin position="1070"/>
        <end position="1094"/>
    </location>
</feature>
<proteinExistence type="predicted"/>
<feature type="region of interest" description="Disordered" evidence="2">
    <location>
        <begin position="738"/>
        <end position="790"/>
    </location>
</feature>
<dbReference type="PANTHER" id="PTHR13037:SF24">
    <property type="entry name" value="POLYCOMB PROTEIN PCL-RELATED"/>
    <property type="match status" value="1"/>
</dbReference>
<feature type="region of interest" description="Disordered" evidence="2">
    <location>
        <begin position="888"/>
        <end position="908"/>
    </location>
</feature>
<evidence type="ECO:0000256" key="3">
    <source>
        <dbReference type="SAM" id="Phobius"/>
    </source>
</evidence>
<dbReference type="InterPro" id="IPR016024">
    <property type="entry name" value="ARM-type_fold"/>
</dbReference>
<evidence type="ECO:0000313" key="6">
    <source>
        <dbReference type="Proteomes" id="UP001172684"/>
    </source>
</evidence>
<keyword evidence="3" id="KW-0812">Transmembrane</keyword>
<feature type="region of interest" description="Disordered" evidence="2">
    <location>
        <begin position="288"/>
        <end position="312"/>
    </location>
</feature>
<feature type="compositionally biased region" description="Polar residues" evidence="2">
    <location>
        <begin position="472"/>
        <end position="484"/>
    </location>
</feature>
<gene>
    <name evidence="5" type="ORF">H2201_008489</name>
</gene>
<keyword evidence="1" id="KW-0945">Host-virus interaction</keyword>
<name>A0ABQ9NGI1_9PEZI</name>
<evidence type="ECO:0000313" key="5">
    <source>
        <dbReference type="EMBL" id="KAJ9656640.1"/>
    </source>
</evidence>
<sequence>MNSSAVATGSSAAQQRPGHKRSKSATVLKSIMVSKNHKRTPTEHTSIATPVSREDTRPYNLLMSGMPLLPSDHPAAGHRVLGEVQNLPANGPTAAKAKEAQKDRPKSLHKKTLSTVSLRSLGKEKEVDDEARERKEARRREKEEQKKLKKNKSSTSLSAAFARSAKSSKSSKGSDEPTPPPKDKENTTPPSSAATAMHTPIWAEFSSQRFDEVTITTSVPLNDLDLRHVGEEIALYTPQDYSPSKQRNFGVRELPSLQKRAPRPKSAYLPSTGSAASFMETISRKLSNEHTPTLAHKGEPAGEARQTSGERSRIDTLGMALLRRSNSEKRKASSEQPKEGVTVAKRGNRVMAAVAALNGKVKEAETAVLDEEKISTDFEAMLDSRNIPDHMRPSMRALTLRVKADLVKQNQLPPSSSAKDLSSGFPLWEEPMKKAQGQSQARKPSDGEENTRVLSDGSNSANTQKRSRPRSKTFTFSKGGSSPTEKQDSDARKAEKRSSKLIEIPRVTSSTSLAAPAVAQSKGFFSRTPKPAVPEDFVSYLRKVQQPQIVEVGKLHKLRLLLRNETVAWVDSFIRQGGMTEIVSLLHRIMQVEWREEHEDALLHEALLCLKGLCTTGIALEKLCEIEATLFPALLAMLFDDEHKGPSEFTTRKLIIDLLFAHLNAAVPHPDLLSQRVQTIISYLRDPQPTEDRKPVAFVLEMHTPRPYRVWSREVSNVTKEVFWIFLHHLNVIPLPPSSNSTTAAPSSSPTQATPDNRPTTPPPRSSSTTQPPPRPLSSSAYLATHFPKPRPPIPTAPYVGGVEWDSTHYLSSHLDLLNGLLACLPTAAERNAFRQELRASGWEKTMGTTLRTCKEKFYAHVHEGLKTWVAAAVDDGWDVSDVRCGIRETGQGSPRKSPVKSPVKEKPPQIEAPRVELPSLRLGLERGVVGGREEKGEVSGGWLTPPTIPTNGETVIEWAKSFADIITTVAALGASLTFTVIVSDIADPKRLNPDGLATEARFDRETVRKILAIGWLLFVTAFGWAVLMSLVVRNASPKWIASYNRYDKTVDGHEVACNTIRWLIAMLSLGLEILGLEILITAAFMYLGFAVGYTSSQLNWPL</sequence>
<reference evidence="5" key="1">
    <citation type="submission" date="2022-10" db="EMBL/GenBank/DDBJ databases">
        <title>Culturing micro-colonial fungi from biological soil crusts in the Mojave desert and describing Neophaeococcomyces mojavensis, and introducing the new genera and species Taxawa tesnikishii.</title>
        <authorList>
            <person name="Kurbessoian T."/>
            <person name="Stajich J.E."/>
        </authorList>
    </citation>
    <scope>NUCLEOTIDE SEQUENCE</scope>
    <source>
        <strain evidence="5">TK_1</strain>
    </source>
</reference>
<feature type="region of interest" description="Disordered" evidence="2">
    <location>
        <begin position="432"/>
        <end position="502"/>
    </location>
</feature>
<dbReference type="InterPro" id="IPR011989">
    <property type="entry name" value="ARM-like"/>
</dbReference>
<feature type="compositionally biased region" description="Polar residues" evidence="2">
    <location>
        <begin position="1"/>
        <end position="14"/>
    </location>
</feature>
<evidence type="ECO:0000259" key="4">
    <source>
        <dbReference type="SMART" id="SM01140"/>
    </source>
</evidence>
<keyword evidence="6" id="KW-1185">Reference proteome</keyword>
<feature type="compositionally biased region" description="Pro residues" evidence="2">
    <location>
        <begin position="760"/>
        <end position="776"/>
    </location>
</feature>
<feature type="transmembrane region" description="Helical" evidence="3">
    <location>
        <begin position="1011"/>
        <end position="1033"/>
    </location>
</feature>